<evidence type="ECO:0000256" key="3">
    <source>
        <dbReference type="ARBA" id="ARBA00022737"/>
    </source>
</evidence>
<dbReference type="AlphaFoldDB" id="A0A9D3MZI1"/>
<evidence type="ECO:0000256" key="7">
    <source>
        <dbReference type="PROSITE-ProRule" id="PRU00042"/>
    </source>
</evidence>
<keyword evidence="2" id="KW-0479">Metal-binding</keyword>
<dbReference type="PROSITE" id="PS00028">
    <property type="entry name" value="ZINC_FINGER_C2H2_1"/>
    <property type="match status" value="1"/>
</dbReference>
<keyword evidence="3" id="KW-0677">Repeat</keyword>
<gene>
    <name evidence="9" type="ORF">ANANG_G00005300</name>
</gene>
<dbReference type="OrthoDB" id="8636499at2759"/>
<dbReference type="SUPFAM" id="SSF57667">
    <property type="entry name" value="beta-beta-alpha zinc fingers"/>
    <property type="match status" value="1"/>
</dbReference>
<comment type="caution">
    <text evidence="9">The sequence shown here is derived from an EMBL/GenBank/DDBJ whole genome shotgun (WGS) entry which is preliminary data.</text>
</comment>
<keyword evidence="5" id="KW-0862">Zinc</keyword>
<keyword evidence="6" id="KW-0539">Nucleus</keyword>
<dbReference type="SMART" id="SM00355">
    <property type="entry name" value="ZnF_C2H2"/>
    <property type="match status" value="4"/>
</dbReference>
<dbReference type="PANTHER" id="PTHR24381">
    <property type="entry name" value="ZINC FINGER PROTEIN"/>
    <property type="match status" value="1"/>
</dbReference>
<evidence type="ECO:0000256" key="2">
    <source>
        <dbReference type="ARBA" id="ARBA00022723"/>
    </source>
</evidence>
<dbReference type="GO" id="GO:0000981">
    <property type="term" value="F:DNA-binding transcription factor activity, RNA polymerase II-specific"/>
    <property type="evidence" value="ECO:0007669"/>
    <property type="project" value="TreeGrafter"/>
</dbReference>
<evidence type="ECO:0000256" key="6">
    <source>
        <dbReference type="ARBA" id="ARBA00023242"/>
    </source>
</evidence>
<dbReference type="GO" id="GO:0005634">
    <property type="term" value="C:nucleus"/>
    <property type="evidence" value="ECO:0007669"/>
    <property type="project" value="UniProtKB-SubCell"/>
</dbReference>
<dbReference type="InterPro" id="IPR036236">
    <property type="entry name" value="Znf_C2H2_sf"/>
</dbReference>
<keyword evidence="10" id="KW-1185">Reference proteome</keyword>
<dbReference type="EMBL" id="JAFIRN010000001">
    <property type="protein sequence ID" value="KAG5856180.1"/>
    <property type="molecule type" value="Genomic_DNA"/>
</dbReference>
<keyword evidence="4 7" id="KW-0863">Zinc-finger</keyword>
<accession>A0A9D3MZI1</accession>
<dbReference type="InterPro" id="IPR013087">
    <property type="entry name" value="Znf_C2H2_type"/>
</dbReference>
<comment type="subcellular location">
    <subcellularLocation>
        <location evidence="1">Nucleus</location>
    </subcellularLocation>
</comment>
<name>A0A9D3MZI1_ANGAN</name>
<dbReference type="PANTHER" id="PTHR24381:SF393">
    <property type="entry name" value="CHROMATIN-LINKED ADAPTOR FOR MSL PROTEINS, ISOFORM B"/>
    <property type="match status" value="1"/>
</dbReference>
<feature type="domain" description="C2H2-type" evidence="8">
    <location>
        <begin position="185"/>
        <end position="212"/>
    </location>
</feature>
<dbReference type="Gene3D" id="3.30.160.60">
    <property type="entry name" value="Classic Zinc Finger"/>
    <property type="match status" value="1"/>
</dbReference>
<evidence type="ECO:0000256" key="1">
    <source>
        <dbReference type="ARBA" id="ARBA00004123"/>
    </source>
</evidence>
<dbReference type="GO" id="GO:0000977">
    <property type="term" value="F:RNA polymerase II transcription regulatory region sequence-specific DNA binding"/>
    <property type="evidence" value="ECO:0007669"/>
    <property type="project" value="TreeGrafter"/>
</dbReference>
<evidence type="ECO:0000256" key="4">
    <source>
        <dbReference type="ARBA" id="ARBA00022771"/>
    </source>
</evidence>
<sequence>MDIQKYQGLVNLPSCHSKQNSFYELMKIHHNSASTSPVTLKPLFCFGCKGTFSDRFSLEEHACTNVSYICTCGMVFQQYFEMKGHQLEHGDGDLSRFLQNWKPTRPQEPEKVLTFDSFFPTKVADLPRHVNPMTEQVKTITASPTRNVASLEPSCPRGATVDLRRRFLPVVRLWSRQTFETGKKFRCGACRLSFHRMDQLIEHHRFHTKEGVYGCLRCGLLLVSQVSHPTHHQCGTYFANPKTRYTVGKVLPRKLAEQEGKTFFRCPWCPVAYQLEIQLRKHEMLCRFGKYGMVNGLREKNMLRCSVCQGHFSSAKRMQEHRCSNRPGWVPGQVIGNKVHNHTGVPKATRVQANQYSVPQRHQEEEVTVRFLSSRNLKTYTHQPPDNAGSHRIIGESLKLKGLEMAPISKPIIVEKGDVDIDEDCYVVESASTKASHPRP</sequence>
<protein>
    <recommendedName>
        <fullName evidence="8">C2H2-type domain-containing protein</fullName>
    </recommendedName>
</protein>
<organism evidence="9 10">
    <name type="scientific">Anguilla anguilla</name>
    <name type="common">European freshwater eel</name>
    <name type="synonym">Muraena anguilla</name>
    <dbReference type="NCBI Taxonomy" id="7936"/>
    <lineage>
        <taxon>Eukaryota</taxon>
        <taxon>Metazoa</taxon>
        <taxon>Chordata</taxon>
        <taxon>Craniata</taxon>
        <taxon>Vertebrata</taxon>
        <taxon>Euteleostomi</taxon>
        <taxon>Actinopterygii</taxon>
        <taxon>Neopterygii</taxon>
        <taxon>Teleostei</taxon>
        <taxon>Anguilliformes</taxon>
        <taxon>Anguillidae</taxon>
        <taxon>Anguilla</taxon>
    </lineage>
</organism>
<proteinExistence type="predicted"/>
<evidence type="ECO:0000259" key="8">
    <source>
        <dbReference type="PROSITE" id="PS50157"/>
    </source>
</evidence>
<dbReference type="PROSITE" id="PS50157">
    <property type="entry name" value="ZINC_FINGER_C2H2_2"/>
    <property type="match status" value="1"/>
</dbReference>
<evidence type="ECO:0000313" key="9">
    <source>
        <dbReference type="EMBL" id="KAG5856180.1"/>
    </source>
</evidence>
<evidence type="ECO:0000313" key="10">
    <source>
        <dbReference type="Proteomes" id="UP001044222"/>
    </source>
</evidence>
<dbReference type="Proteomes" id="UP001044222">
    <property type="component" value="Unassembled WGS sequence"/>
</dbReference>
<dbReference type="GO" id="GO:0008270">
    <property type="term" value="F:zinc ion binding"/>
    <property type="evidence" value="ECO:0007669"/>
    <property type="project" value="UniProtKB-KW"/>
</dbReference>
<reference evidence="9" key="1">
    <citation type="submission" date="2021-01" db="EMBL/GenBank/DDBJ databases">
        <title>A chromosome-scale assembly of European eel, Anguilla anguilla.</title>
        <authorList>
            <person name="Henkel C."/>
            <person name="Jong-Raadsen S.A."/>
            <person name="Dufour S."/>
            <person name="Weltzien F.-A."/>
            <person name="Palstra A.P."/>
            <person name="Pelster B."/>
            <person name="Spaink H.P."/>
            <person name="Van Den Thillart G.E."/>
            <person name="Jansen H."/>
            <person name="Zahm M."/>
            <person name="Klopp C."/>
            <person name="Cedric C."/>
            <person name="Louis A."/>
            <person name="Berthelot C."/>
            <person name="Parey E."/>
            <person name="Roest Crollius H."/>
            <person name="Montfort J."/>
            <person name="Robinson-Rechavi M."/>
            <person name="Bucao C."/>
            <person name="Bouchez O."/>
            <person name="Gislard M."/>
            <person name="Lluch J."/>
            <person name="Milhes M."/>
            <person name="Lampietro C."/>
            <person name="Lopez Roques C."/>
            <person name="Donnadieu C."/>
            <person name="Braasch I."/>
            <person name="Desvignes T."/>
            <person name="Postlethwait J."/>
            <person name="Bobe J."/>
            <person name="Guiguen Y."/>
            <person name="Dirks R."/>
        </authorList>
    </citation>
    <scope>NUCLEOTIDE SEQUENCE</scope>
    <source>
        <strain evidence="9">Tag_6206</strain>
        <tissue evidence="9">Liver</tissue>
    </source>
</reference>
<evidence type="ECO:0000256" key="5">
    <source>
        <dbReference type="ARBA" id="ARBA00022833"/>
    </source>
</evidence>